<dbReference type="Pfam" id="PF02880">
    <property type="entry name" value="PGM_PMM_III"/>
    <property type="match status" value="1"/>
</dbReference>
<dbReference type="SUPFAM" id="SSF53738">
    <property type="entry name" value="Phosphoglucomutase, first 3 domains"/>
    <property type="match status" value="3"/>
</dbReference>
<dbReference type="Pfam" id="PF02878">
    <property type="entry name" value="PGM_PMM_I"/>
    <property type="match status" value="1"/>
</dbReference>
<comment type="similarity">
    <text evidence="2">Belongs to the phosphohexose mutase family.</text>
</comment>
<feature type="domain" description="Alpha-D-phosphohexomutase alpha/beta/alpha" evidence="5">
    <location>
        <begin position="182"/>
        <end position="271"/>
    </location>
</feature>
<feature type="domain" description="Alpha-D-phosphohexomutase alpha/beta/alpha" evidence="4">
    <location>
        <begin position="8"/>
        <end position="141"/>
    </location>
</feature>
<dbReference type="InterPro" id="IPR016055">
    <property type="entry name" value="A-D-PHexomutase_a/b/a-I/II/III"/>
</dbReference>
<keyword evidence="8" id="KW-1185">Reference proteome</keyword>
<keyword evidence="3" id="KW-0597">Phosphoprotein</keyword>
<dbReference type="RefSeq" id="WP_262397260.1">
    <property type="nucleotide sequence ID" value="NZ_JACRTC010000002.1"/>
</dbReference>
<dbReference type="CDD" id="cd03089">
    <property type="entry name" value="PMM_PGM"/>
    <property type="match status" value="1"/>
</dbReference>
<dbReference type="GO" id="GO:0004615">
    <property type="term" value="F:phosphomannomutase activity"/>
    <property type="evidence" value="ECO:0007669"/>
    <property type="project" value="TreeGrafter"/>
</dbReference>
<evidence type="ECO:0000259" key="4">
    <source>
        <dbReference type="Pfam" id="PF02878"/>
    </source>
</evidence>
<evidence type="ECO:0000259" key="6">
    <source>
        <dbReference type="Pfam" id="PF02880"/>
    </source>
</evidence>
<dbReference type="InterPro" id="IPR005846">
    <property type="entry name" value="A-D-PHexomutase_a/b/a-III"/>
</dbReference>
<dbReference type="Pfam" id="PF02879">
    <property type="entry name" value="PGM_PMM_II"/>
    <property type="match status" value="1"/>
</dbReference>
<dbReference type="InterPro" id="IPR050060">
    <property type="entry name" value="Phosphoglucosamine_mutase"/>
</dbReference>
<dbReference type="Proteomes" id="UP000660861">
    <property type="component" value="Unassembled WGS sequence"/>
</dbReference>
<dbReference type="InterPro" id="IPR005845">
    <property type="entry name" value="A-D-PHexomutase_a/b/a-II"/>
</dbReference>
<evidence type="ECO:0000313" key="7">
    <source>
        <dbReference type="EMBL" id="MBC8570173.1"/>
    </source>
</evidence>
<evidence type="ECO:0000256" key="1">
    <source>
        <dbReference type="ARBA" id="ARBA00001946"/>
    </source>
</evidence>
<gene>
    <name evidence="7" type="ORF">H8709_04945</name>
</gene>
<dbReference type="FunFam" id="3.40.120.10:FF:000010">
    <property type="entry name" value="phosphomannomutase/phosphoglucomutase isoform X1"/>
    <property type="match status" value="1"/>
</dbReference>
<name>A0A926EBT3_9FIRM</name>
<dbReference type="AlphaFoldDB" id="A0A926EBT3"/>
<dbReference type="PANTHER" id="PTHR42946:SF1">
    <property type="entry name" value="PHOSPHOGLUCOMUTASE (ALPHA-D-GLUCOSE-1,6-BISPHOSPHATE-DEPENDENT)"/>
    <property type="match status" value="1"/>
</dbReference>
<protein>
    <submittedName>
        <fullName evidence="7">Phosphomannomutase/phosphoglucomutase</fullName>
    </submittedName>
</protein>
<dbReference type="GO" id="GO:0005975">
    <property type="term" value="P:carbohydrate metabolic process"/>
    <property type="evidence" value="ECO:0007669"/>
    <property type="project" value="InterPro"/>
</dbReference>
<dbReference type="InterPro" id="IPR005844">
    <property type="entry name" value="A-D-PHexomutase_a/b/a-I"/>
</dbReference>
<dbReference type="PRINTS" id="PR00509">
    <property type="entry name" value="PGMPMM"/>
</dbReference>
<feature type="domain" description="Alpha-D-phosphohexomutase alpha/beta/alpha" evidence="6">
    <location>
        <begin position="278"/>
        <end position="390"/>
    </location>
</feature>
<evidence type="ECO:0000313" key="8">
    <source>
        <dbReference type="Proteomes" id="UP000660861"/>
    </source>
</evidence>
<reference evidence="7" key="1">
    <citation type="submission" date="2020-08" db="EMBL/GenBank/DDBJ databases">
        <title>Genome public.</title>
        <authorList>
            <person name="Liu C."/>
            <person name="Sun Q."/>
        </authorList>
    </citation>
    <scope>NUCLEOTIDE SEQUENCE</scope>
    <source>
        <strain evidence="7">NSJ-54</strain>
    </source>
</reference>
<dbReference type="EMBL" id="JACRTC010000002">
    <property type="protein sequence ID" value="MBC8570173.1"/>
    <property type="molecule type" value="Genomic_DNA"/>
</dbReference>
<organism evidence="7 8">
    <name type="scientific">Zongyangia hominis</name>
    <dbReference type="NCBI Taxonomy" id="2763677"/>
    <lineage>
        <taxon>Bacteria</taxon>
        <taxon>Bacillati</taxon>
        <taxon>Bacillota</taxon>
        <taxon>Clostridia</taxon>
        <taxon>Eubacteriales</taxon>
        <taxon>Oscillospiraceae</taxon>
        <taxon>Zongyangia</taxon>
    </lineage>
</organism>
<dbReference type="PANTHER" id="PTHR42946">
    <property type="entry name" value="PHOSPHOHEXOSE MUTASE"/>
    <property type="match status" value="1"/>
</dbReference>
<evidence type="ECO:0000256" key="2">
    <source>
        <dbReference type="ARBA" id="ARBA00010231"/>
    </source>
</evidence>
<sequence>MGMDLRKLQNGSDIRGVAVEGIEGEKVNLTSDTVYQLSKAFALWLKQRAPKGLTIAVGHDSRISSPKLKDAACQALSRMGCQVFDCGLTSTPSMFMSTVFPQFQCDGAIMITASHLPFNRNGMKFFTRRGGLDKTDISAIITFAAGDIEEKGEGRIQVADLVGVYADFLVHTIRKGANIKDNYDRPLEGLKILVDAGNGAGGFFVDKVLGPLGADTTGSQFLEPDGMFPNHIPNPENEEAMASICGAVRKNGADFGIIFDTDVDRSSAVDRFGNEINRNAIIALITAIIAEEHGGTTIVTDSVTSDELAEFIEKDCGCVHHRFKRGYRNVINEALRLNDTGVDCQLAIETSGHAALKENYFLDDGAYLTAKILIKAAKMAKEGKRIETLIAGLKHPLESKELRIKIKGDDFAVYGKMVLETIKAYADSHADWMVAPVNHEGIRINFAKEDGNGWMLTRMSLHDPIIPINVESNSPGGCKKIIRKLLGVIGTGFDRLDLKPLTDFVG</sequence>
<dbReference type="Gene3D" id="3.40.120.10">
    <property type="entry name" value="Alpha-D-Glucose-1,6-Bisphosphate, subunit A, domain 3"/>
    <property type="match status" value="3"/>
</dbReference>
<evidence type="ECO:0000259" key="5">
    <source>
        <dbReference type="Pfam" id="PF02879"/>
    </source>
</evidence>
<comment type="cofactor">
    <cofactor evidence="1">
        <name>Mg(2+)</name>
        <dbReference type="ChEBI" id="CHEBI:18420"/>
    </cofactor>
</comment>
<dbReference type="Gene3D" id="3.30.310.50">
    <property type="entry name" value="Alpha-D-phosphohexomutase, C-terminal domain"/>
    <property type="match status" value="1"/>
</dbReference>
<accession>A0A926EBT3</accession>
<evidence type="ECO:0000256" key="3">
    <source>
        <dbReference type="ARBA" id="ARBA00022553"/>
    </source>
</evidence>
<comment type="caution">
    <text evidence="7">The sequence shown here is derived from an EMBL/GenBank/DDBJ whole genome shotgun (WGS) entry which is preliminary data.</text>
</comment>
<proteinExistence type="inferred from homology"/>
<dbReference type="InterPro" id="IPR005841">
    <property type="entry name" value="Alpha-D-phosphohexomutase_SF"/>
</dbReference>